<reference evidence="3 4" key="1">
    <citation type="journal article" date="2016" name="Front. Microbiol.">
        <title>Fuerstia marisgermanicae gen. nov., sp. nov., an Unusual Member of the Phylum Planctomycetes from the German Wadden Sea.</title>
        <authorList>
            <person name="Kohn T."/>
            <person name="Heuer A."/>
            <person name="Jogler M."/>
            <person name="Vollmers J."/>
            <person name="Boedeker C."/>
            <person name="Bunk B."/>
            <person name="Rast P."/>
            <person name="Borchert D."/>
            <person name="Glockner I."/>
            <person name="Freese H.M."/>
            <person name="Klenk H.P."/>
            <person name="Overmann J."/>
            <person name="Kaster A.K."/>
            <person name="Rohde M."/>
            <person name="Wiegand S."/>
            <person name="Jogler C."/>
        </authorList>
    </citation>
    <scope>NUCLEOTIDE SEQUENCE [LARGE SCALE GENOMIC DNA]</scope>
    <source>
        <strain evidence="3 4">NH11</strain>
    </source>
</reference>
<evidence type="ECO:0000313" key="3">
    <source>
        <dbReference type="EMBL" id="APZ95093.1"/>
    </source>
</evidence>
<dbReference type="AlphaFoldDB" id="A0A1P8WLZ3"/>
<dbReference type="KEGG" id="fmr:Fuma_04747"/>
<organism evidence="3 4">
    <name type="scientific">Fuerstiella marisgermanici</name>
    <dbReference type="NCBI Taxonomy" id="1891926"/>
    <lineage>
        <taxon>Bacteria</taxon>
        <taxon>Pseudomonadati</taxon>
        <taxon>Planctomycetota</taxon>
        <taxon>Planctomycetia</taxon>
        <taxon>Planctomycetales</taxon>
        <taxon>Planctomycetaceae</taxon>
        <taxon>Fuerstiella</taxon>
    </lineage>
</organism>
<feature type="signal peptide" evidence="2">
    <location>
        <begin position="1"/>
        <end position="22"/>
    </location>
</feature>
<name>A0A1P8WLZ3_9PLAN</name>
<feature type="compositionally biased region" description="Gly residues" evidence="1">
    <location>
        <begin position="190"/>
        <end position="203"/>
    </location>
</feature>
<feature type="chain" id="PRO_5012569038" evidence="2">
    <location>
        <begin position="23"/>
        <end position="356"/>
    </location>
</feature>
<feature type="compositionally biased region" description="Polar residues" evidence="1">
    <location>
        <begin position="324"/>
        <end position="333"/>
    </location>
</feature>
<proteinExistence type="predicted"/>
<feature type="region of interest" description="Disordered" evidence="1">
    <location>
        <begin position="121"/>
        <end position="356"/>
    </location>
</feature>
<dbReference type="Proteomes" id="UP000187735">
    <property type="component" value="Chromosome"/>
</dbReference>
<dbReference type="PROSITE" id="PS51257">
    <property type="entry name" value="PROKAR_LIPOPROTEIN"/>
    <property type="match status" value="1"/>
</dbReference>
<accession>A0A1P8WLZ3</accession>
<gene>
    <name evidence="3" type="ORF">Fuma_04747</name>
</gene>
<dbReference type="RefSeq" id="WP_145944336.1">
    <property type="nucleotide sequence ID" value="NZ_CP017641.1"/>
</dbReference>
<keyword evidence="2" id="KW-0732">Signal</keyword>
<sequence length="356" mass="37862" precursor="true">MNVFRSILLMLACLVANQTASACCLFPWFPAFAGYGGGWGGYAPPAYASMNYAPSYGYAAPMSYASYGVSDYGMQSVGYAGVFSGASAGCCVTNACATNCCSSGCGSVGCGTAGCSDCVSTETRKEPTPDPGFPGETERERLERRLRELDRLEYENRDAPRNDDDRFPPRADDRNETDGFTRPGSRDDSGLGGSSSSGRGGWAPGRDSTNPADDLDANPLPPFDPSRFGPDSRQKPVVPEDDATGSGVIDRGANKPPINVPIEETTEPTEGESAPGTEAGPREFLPDEGDEQARRPHSFLTQRESRSSHFGVVSLKRLAGDAPSQPQRTTKMSSARKANAPLQWISLPAPLGRNRS</sequence>
<evidence type="ECO:0000313" key="4">
    <source>
        <dbReference type="Proteomes" id="UP000187735"/>
    </source>
</evidence>
<dbReference type="EMBL" id="CP017641">
    <property type="protein sequence ID" value="APZ95093.1"/>
    <property type="molecule type" value="Genomic_DNA"/>
</dbReference>
<feature type="compositionally biased region" description="Basic and acidic residues" evidence="1">
    <location>
        <begin position="136"/>
        <end position="189"/>
    </location>
</feature>
<keyword evidence="4" id="KW-1185">Reference proteome</keyword>
<evidence type="ECO:0000256" key="1">
    <source>
        <dbReference type="SAM" id="MobiDB-lite"/>
    </source>
</evidence>
<protein>
    <submittedName>
        <fullName evidence="3">Uncharacterized protein</fullName>
    </submittedName>
</protein>
<evidence type="ECO:0000256" key="2">
    <source>
        <dbReference type="SAM" id="SignalP"/>
    </source>
</evidence>